<dbReference type="InterPro" id="IPR018988">
    <property type="entry name" value="DUF2000"/>
</dbReference>
<name>A0A2N9K8G4_9LACO</name>
<gene>
    <name evidence="1" type="ORF">LES8486_00425</name>
    <name evidence="2" type="ORF">LES9216_00572</name>
</gene>
<protein>
    <recommendedName>
        <fullName evidence="5">DUF2000 domain-containing protein</fullName>
    </recommendedName>
</protein>
<dbReference type="PIRSF" id="PIRSF033736">
    <property type="entry name" value="UCP033763"/>
    <property type="match status" value="1"/>
</dbReference>
<dbReference type="Pfam" id="PF09391">
    <property type="entry name" value="DUF2000"/>
    <property type="match status" value="1"/>
</dbReference>
<reference evidence="1 4" key="1">
    <citation type="submission" date="2018-02" db="EMBL/GenBank/DDBJ databases">
        <authorList>
            <person name="Rodrigo-Torres L."/>
            <person name="Arahal R. D."/>
            <person name="Lucena T."/>
        </authorList>
    </citation>
    <scope>NUCLEOTIDE SEQUENCE [LARGE SCALE GENOMIC DNA]</scope>
    <source>
        <strain evidence="1 4">CECT 8486</strain>
    </source>
</reference>
<accession>A0A2N9K8G4</accession>
<evidence type="ECO:0000313" key="3">
    <source>
        <dbReference type="Proteomes" id="UP000237923"/>
    </source>
</evidence>
<dbReference type="SUPFAM" id="SSF102462">
    <property type="entry name" value="Peptidyl-tRNA hydrolase II"/>
    <property type="match status" value="1"/>
</dbReference>
<evidence type="ECO:0000313" key="2">
    <source>
        <dbReference type="EMBL" id="SPE06670.1"/>
    </source>
</evidence>
<dbReference type="PROSITE" id="PS51257">
    <property type="entry name" value="PROKAR_LIPOPROTEIN"/>
    <property type="match status" value="1"/>
</dbReference>
<dbReference type="EMBL" id="OKQR01000001">
    <property type="protein sequence ID" value="SPD91445.1"/>
    <property type="molecule type" value="Genomic_DNA"/>
</dbReference>
<dbReference type="Gene3D" id="3.40.1490.10">
    <property type="entry name" value="Bit1"/>
    <property type="match status" value="1"/>
</dbReference>
<dbReference type="InterPro" id="IPR017021">
    <property type="entry name" value="UCP033763"/>
</dbReference>
<organism evidence="2 3">
    <name type="scientific">Leuconostoc suionicum</name>
    <dbReference type="NCBI Taxonomy" id="1511761"/>
    <lineage>
        <taxon>Bacteria</taxon>
        <taxon>Bacillati</taxon>
        <taxon>Bacillota</taxon>
        <taxon>Bacilli</taxon>
        <taxon>Lactobacillales</taxon>
        <taxon>Lactobacillaceae</taxon>
        <taxon>Leuconostoc</taxon>
    </lineage>
</organism>
<dbReference type="InterPro" id="IPR023476">
    <property type="entry name" value="Pep_tRNA_hydro_II_dom_sf"/>
</dbReference>
<sequence>MKMKCVVIVDPELPIGLVANTASILGCSLGKAHPEINGEDTFDKNDQFYPGIVNIPIPILKAASNKINEIHRQANQYEGIEVISFVDVAQRVNNYEEYKAKLKQSTDADLNFLGICLYGSEKKVNHFSGSLPMLR</sequence>
<proteinExistence type="predicted"/>
<keyword evidence="4" id="KW-1185">Reference proteome</keyword>
<dbReference type="Proteomes" id="UP000237923">
    <property type="component" value="Unassembled WGS sequence"/>
</dbReference>
<evidence type="ECO:0000313" key="4">
    <source>
        <dbReference type="Proteomes" id="UP000239237"/>
    </source>
</evidence>
<dbReference type="EMBL" id="OKQU01000001">
    <property type="protein sequence ID" value="SPE06670.1"/>
    <property type="molecule type" value="Genomic_DNA"/>
</dbReference>
<dbReference type="AlphaFoldDB" id="A0A2N9K8G4"/>
<evidence type="ECO:0008006" key="5">
    <source>
        <dbReference type="Google" id="ProtNLM"/>
    </source>
</evidence>
<evidence type="ECO:0000313" key="1">
    <source>
        <dbReference type="EMBL" id="SPD91445.1"/>
    </source>
</evidence>
<reference evidence="2 3" key="2">
    <citation type="submission" date="2018-02" db="EMBL/GenBank/DDBJ databases">
        <authorList>
            <person name="Cohen D.B."/>
            <person name="Kent A.D."/>
        </authorList>
    </citation>
    <scope>NUCLEOTIDE SEQUENCE [LARGE SCALE GENOMIC DNA]</scope>
    <source>
        <strain evidence="2 3">CECT 9216</strain>
    </source>
</reference>
<dbReference type="Proteomes" id="UP000239237">
    <property type="component" value="Unassembled WGS sequence"/>
</dbReference>